<name>S6SPX1_PSESF</name>
<comment type="caution">
    <text evidence="2">The sequence shown here is derived from an EMBL/GenBank/DDBJ whole genome shotgun (WGS) entry which is preliminary data.</text>
</comment>
<evidence type="ECO:0000313" key="2">
    <source>
        <dbReference type="EMBL" id="EPN31280.1"/>
    </source>
</evidence>
<organism evidence="2 3">
    <name type="scientific">Pseudomonas syringae pv. actinidiae ICMP 18807</name>
    <dbReference type="NCBI Taxonomy" id="1194404"/>
    <lineage>
        <taxon>Bacteria</taxon>
        <taxon>Pseudomonadati</taxon>
        <taxon>Pseudomonadota</taxon>
        <taxon>Gammaproteobacteria</taxon>
        <taxon>Pseudomonadales</taxon>
        <taxon>Pseudomonadaceae</taxon>
        <taxon>Pseudomonas</taxon>
        <taxon>Pseudomonas syringae</taxon>
    </lineage>
</organism>
<proteinExistence type="predicted"/>
<dbReference type="PANTHER" id="PTHR35191:SF1">
    <property type="entry name" value="PROPHAGE SIDE TAIL FIBER PROTEIN HOMOLOG STFQ-RELATED"/>
    <property type="match status" value="1"/>
</dbReference>
<reference evidence="2 3" key="1">
    <citation type="journal article" date="2013" name="PLoS Pathog.">
        <title>Genomic analysis of the Kiwifruit pathogen Pseudomonas syringae pv. actinidiae provides insight into the origins of an emergent plant disease.</title>
        <authorList>
            <person name="McCann H.C."/>
            <person name="Rikkerink E.H."/>
            <person name="Bertels F."/>
            <person name="Fiers M."/>
            <person name="Lu A."/>
            <person name="Rees-George J."/>
            <person name="Andersen M.T."/>
            <person name="Gleave A.P."/>
            <person name="Haubold B."/>
            <person name="Wohlers M.W."/>
            <person name="Guttman D.S."/>
            <person name="Wang P.W."/>
            <person name="Straub C."/>
            <person name="Vanneste J.L."/>
            <person name="Rainey P.B."/>
            <person name="Templeton M.D."/>
        </authorList>
    </citation>
    <scope>NUCLEOTIDE SEQUENCE [LARGE SCALE GENOMIC DNA]</scope>
    <source>
        <strain evidence="2 3">ICMP 18807</strain>
    </source>
</reference>
<feature type="domain" description="Phage tail fibre protein N-terminal" evidence="1">
    <location>
        <begin position="6"/>
        <end position="152"/>
    </location>
</feature>
<evidence type="ECO:0000259" key="1">
    <source>
        <dbReference type="Pfam" id="PF12571"/>
    </source>
</evidence>
<dbReference type="InterPro" id="IPR022225">
    <property type="entry name" value="Phage_tail_fibre_N"/>
</dbReference>
<dbReference type="EMBL" id="AOKG01002588">
    <property type="protein sequence ID" value="EPN31280.1"/>
    <property type="molecule type" value="Genomic_DNA"/>
</dbReference>
<dbReference type="Proteomes" id="UP000015729">
    <property type="component" value="Unassembled WGS sequence"/>
</dbReference>
<dbReference type="InterPro" id="IPR051934">
    <property type="entry name" value="Phage_Tail_Fiber_Structural"/>
</dbReference>
<protein>
    <submittedName>
        <fullName evidence="2">Phage-related tail fiber protein-like protein</fullName>
    </submittedName>
</protein>
<accession>S6SPX1</accession>
<feature type="non-terminal residue" evidence="2">
    <location>
        <position position="196"/>
    </location>
</feature>
<sequence length="196" mass="20881">MIDQNSQFYAILTNIGVAKQANADALGVAWKITQMGVGDANGADPQPDANQKTLINEWRRAPLNQLTQDPANLAIIIAEQVIPAEVGGKWIREIGLYDADGDLVAIANCAPSFKPLLAQGSGRTQVVRMNLIVSNSASVELKIDPSVVLATREFVTSELARQDFKHSVLVATTANIALNGLQTIDGVAVPAGRRVL</sequence>
<dbReference type="PATRIC" id="fig|1194404.4.peg.7785"/>
<dbReference type="AlphaFoldDB" id="S6SPX1"/>
<evidence type="ECO:0000313" key="3">
    <source>
        <dbReference type="Proteomes" id="UP000015729"/>
    </source>
</evidence>
<dbReference type="PANTHER" id="PTHR35191">
    <property type="entry name" value="PROPHAGE SIDE TAIL FIBER PROTEIN HOMOLOG STFQ-RELATED"/>
    <property type="match status" value="1"/>
</dbReference>
<dbReference type="Pfam" id="PF12571">
    <property type="entry name" value="Phage_tail_fib"/>
    <property type="match status" value="1"/>
</dbReference>
<gene>
    <name evidence="2" type="ORF">A244_37910</name>
</gene>